<dbReference type="InterPro" id="IPR043714">
    <property type="entry name" value="DUF5655"/>
</dbReference>
<dbReference type="Proteomes" id="UP000237104">
    <property type="component" value="Unassembled WGS sequence"/>
</dbReference>
<gene>
    <name evidence="2" type="ORF">C3B59_08535</name>
</gene>
<dbReference type="Pfam" id="PF18899">
    <property type="entry name" value="DUF5655"/>
    <property type="match status" value="1"/>
</dbReference>
<sequence length="174" mass="19218">MRRAAGPTAAKLLPSERPWRVWAGNSPGFDGLNQRCGRHRADGATLAHMTALAKTIPLEQYFAGRDPLARTLFDAVSAAVLSIGDAEVRVTTSQIAFRRQRSFAWTWLPAQYLSGSVAPLVLTVDLDRFDTSSRWKEVVEPTLNHFMHHLELHSADDLDPGVLACLREAWAQAG</sequence>
<organism evidence="2 3">
    <name type="scientific">Cryobacterium zongtaii</name>
    <dbReference type="NCBI Taxonomy" id="1259217"/>
    <lineage>
        <taxon>Bacteria</taxon>
        <taxon>Bacillati</taxon>
        <taxon>Actinomycetota</taxon>
        <taxon>Actinomycetes</taxon>
        <taxon>Micrococcales</taxon>
        <taxon>Microbacteriaceae</taxon>
        <taxon>Cryobacterium</taxon>
    </lineage>
</organism>
<dbReference type="AlphaFoldDB" id="A0A2S3ZGF0"/>
<accession>A0A2S3ZGF0</accession>
<protein>
    <recommendedName>
        <fullName evidence="1">DUF5655 domain-containing protein</fullName>
    </recommendedName>
</protein>
<dbReference type="EMBL" id="PPXF01000037">
    <property type="protein sequence ID" value="POH66455.1"/>
    <property type="molecule type" value="Genomic_DNA"/>
</dbReference>
<evidence type="ECO:0000313" key="2">
    <source>
        <dbReference type="EMBL" id="POH66455.1"/>
    </source>
</evidence>
<name>A0A2S3ZGF0_9MICO</name>
<evidence type="ECO:0000313" key="3">
    <source>
        <dbReference type="Proteomes" id="UP000237104"/>
    </source>
</evidence>
<proteinExistence type="predicted"/>
<reference evidence="2 3" key="1">
    <citation type="submission" date="2018-01" db="EMBL/GenBank/DDBJ databases">
        <title>Cryobacterium sp. nov., from glaciers in China.</title>
        <authorList>
            <person name="Liu Q."/>
            <person name="Xin Y.-H."/>
        </authorList>
    </citation>
    <scope>NUCLEOTIDE SEQUENCE [LARGE SCALE GENOMIC DNA]</scope>
    <source>
        <strain evidence="2 3">TMB1-8</strain>
    </source>
</reference>
<evidence type="ECO:0000259" key="1">
    <source>
        <dbReference type="Pfam" id="PF18899"/>
    </source>
</evidence>
<comment type="caution">
    <text evidence="2">The sequence shown here is derived from an EMBL/GenBank/DDBJ whole genome shotgun (WGS) entry which is preliminary data.</text>
</comment>
<feature type="domain" description="DUF5655" evidence="1">
    <location>
        <begin position="59"/>
        <end position="172"/>
    </location>
</feature>